<feature type="repeat" description="WD" evidence="14">
    <location>
        <begin position="292"/>
        <end position="324"/>
    </location>
</feature>
<organism evidence="18 19">
    <name type="scientific">Thecamonas trahens ATCC 50062</name>
    <dbReference type="NCBI Taxonomy" id="461836"/>
    <lineage>
        <taxon>Eukaryota</taxon>
        <taxon>Apusozoa</taxon>
        <taxon>Apusomonadida</taxon>
        <taxon>Apusomonadidae</taxon>
        <taxon>Thecamonas</taxon>
    </lineage>
</organism>
<dbReference type="InterPro" id="IPR055340">
    <property type="entry name" value="RING-Ubox_PRP19"/>
</dbReference>
<keyword evidence="9 15" id="KW-0227">DNA damage</keyword>
<reference evidence="18 19" key="1">
    <citation type="submission" date="2010-05" db="EMBL/GenBank/DDBJ databases">
        <title>The Genome Sequence of Thecamonas trahens ATCC 50062.</title>
        <authorList>
            <consortium name="The Broad Institute Genome Sequencing Platform"/>
            <person name="Russ C."/>
            <person name="Cuomo C."/>
            <person name="Shea T."/>
            <person name="Young S.K."/>
            <person name="Zeng Q."/>
            <person name="Koehrsen M."/>
            <person name="Haas B."/>
            <person name="Borodovsky M."/>
            <person name="Guigo R."/>
            <person name="Alvarado L."/>
            <person name="Berlin A."/>
            <person name="Bochicchio J."/>
            <person name="Borenstein D."/>
            <person name="Chapman S."/>
            <person name="Chen Z."/>
            <person name="Freedman E."/>
            <person name="Gellesch M."/>
            <person name="Goldberg J."/>
            <person name="Griggs A."/>
            <person name="Gujja S."/>
            <person name="Heilman E."/>
            <person name="Heiman D."/>
            <person name="Hepburn T."/>
            <person name="Howarth C."/>
            <person name="Jen D."/>
            <person name="Larson L."/>
            <person name="Mehta T."/>
            <person name="Park D."/>
            <person name="Pearson M."/>
            <person name="Roberts A."/>
            <person name="Saif S."/>
            <person name="Shenoy N."/>
            <person name="Sisk P."/>
            <person name="Stolte C."/>
            <person name="Sykes S."/>
            <person name="Thomson T."/>
            <person name="Walk T."/>
            <person name="White J."/>
            <person name="Yandava C."/>
            <person name="Burger G."/>
            <person name="Gray M.W."/>
            <person name="Holland P.W.H."/>
            <person name="King N."/>
            <person name="Lang F.B.F."/>
            <person name="Roger A.J."/>
            <person name="Ruiz-Trillo I."/>
            <person name="Lander E."/>
            <person name="Nusbaum C."/>
        </authorList>
    </citation>
    <scope>NUCLEOTIDE SEQUENCE [LARGE SCALE GENOMIC DNA]</scope>
    <source>
        <strain evidence="18 19">ATCC 50062</strain>
    </source>
</reference>
<keyword evidence="13 15" id="KW-0539">Nucleus</keyword>
<dbReference type="RefSeq" id="XP_013753399.1">
    <property type="nucleotide sequence ID" value="XM_013897945.1"/>
</dbReference>
<comment type="subcellular location">
    <subcellularLocation>
        <location evidence="1 15">Nucleus</location>
    </subcellularLocation>
</comment>
<dbReference type="Pfam" id="PF08606">
    <property type="entry name" value="Prp19"/>
    <property type="match status" value="1"/>
</dbReference>
<keyword evidence="4 14" id="KW-0853">WD repeat</keyword>
<evidence type="ECO:0000256" key="6">
    <source>
        <dbReference type="ARBA" id="ARBA00022679"/>
    </source>
</evidence>
<dbReference type="CDD" id="cd16656">
    <property type="entry name" value="RING-Ubox_PRP19"/>
    <property type="match status" value="1"/>
</dbReference>
<evidence type="ECO:0000259" key="17">
    <source>
        <dbReference type="PROSITE" id="PS51698"/>
    </source>
</evidence>
<feature type="domain" description="U-box" evidence="17">
    <location>
        <begin position="1"/>
        <end position="73"/>
    </location>
</feature>
<dbReference type="InterPro" id="IPR015943">
    <property type="entry name" value="WD40/YVTN_repeat-like_dom_sf"/>
</dbReference>
<comment type="subunit">
    <text evidence="15">Homotetramer.</text>
</comment>
<feature type="repeat" description="WD" evidence="14">
    <location>
        <begin position="386"/>
        <end position="427"/>
    </location>
</feature>
<keyword evidence="11 15" id="KW-0508">mRNA splicing</keyword>
<evidence type="ECO:0000256" key="10">
    <source>
        <dbReference type="ARBA" id="ARBA00022786"/>
    </source>
</evidence>
<dbReference type="SUPFAM" id="SSF50978">
    <property type="entry name" value="WD40 repeat-like"/>
    <property type="match status" value="1"/>
</dbReference>
<evidence type="ECO:0000256" key="8">
    <source>
        <dbReference type="ARBA" id="ARBA00022737"/>
    </source>
</evidence>
<dbReference type="FunFam" id="3.30.40.10:FF:000027">
    <property type="entry name" value="Pre-mRNA-processing factor 19, putative"/>
    <property type="match status" value="1"/>
</dbReference>
<comment type="similarity">
    <text evidence="3 15">Belongs to the WD repeat PRP19 family.</text>
</comment>
<dbReference type="InterPro" id="IPR001680">
    <property type="entry name" value="WD40_rpt"/>
</dbReference>
<dbReference type="Pfam" id="PF00400">
    <property type="entry name" value="WD40"/>
    <property type="match status" value="2"/>
</dbReference>
<comment type="pathway">
    <text evidence="2 15">Protein modification; protein ubiquitination.</text>
</comment>
<evidence type="ECO:0000256" key="12">
    <source>
        <dbReference type="ARBA" id="ARBA00023204"/>
    </source>
</evidence>
<evidence type="ECO:0000256" key="5">
    <source>
        <dbReference type="ARBA" id="ARBA00022664"/>
    </source>
</evidence>
<dbReference type="PANTHER" id="PTHR43995">
    <property type="entry name" value="PRE-MRNA-PROCESSING FACTOR 19"/>
    <property type="match status" value="1"/>
</dbReference>
<dbReference type="STRING" id="461836.A0A0L0DRJ5"/>
<dbReference type="InterPro" id="IPR003613">
    <property type="entry name" value="Ubox_domain"/>
</dbReference>
<keyword evidence="16" id="KW-0175">Coiled coil</keyword>
<dbReference type="InterPro" id="IPR038959">
    <property type="entry name" value="Prp19"/>
</dbReference>
<evidence type="ECO:0000313" key="19">
    <source>
        <dbReference type="Proteomes" id="UP000054408"/>
    </source>
</evidence>
<dbReference type="PROSITE" id="PS51698">
    <property type="entry name" value="U_BOX"/>
    <property type="match status" value="1"/>
</dbReference>
<evidence type="ECO:0000256" key="3">
    <source>
        <dbReference type="ARBA" id="ARBA00006388"/>
    </source>
</evidence>
<evidence type="ECO:0000256" key="16">
    <source>
        <dbReference type="SAM" id="Coils"/>
    </source>
</evidence>
<dbReference type="GO" id="GO:0000398">
    <property type="term" value="P:mRNA splicing, via spliceosome"/>
    <property type="evidence" value="ECO:0007669"/>
    <property type="project" value="InterPro"/>
</dbReference>
<keyword evidence="10 15" id="KW-0833">Ubl conjugation pathway</keyword>
<dbReference type="AlphaFoldDB" id="A0A0L0DRJ5"/>
<protein>
    <recommendedName>
        <fullName evidence="15">Pre-mRNA-processing factor 19</fullName>
        <ecNumber evidence="15">2.3.2.27</ecNumber>
    </recommendedName>
</protein>
<dbReference type="GeneID" id="25568475"/>
<dbReference type="EMBL" id="GL349493">
    <property type="protein sequence ID" value="KNC54949.1"/>
    <property type="molecule type" value="Genomic_DNA"/>
</dbReference>
<dbReference type="SMART" id="SM00504">
    <property type="entry name" value="Ubox"/>
    <property type="match status" value="1"/>
</dbReference>
<dbReference type="PANTHER" id="PTHR43995:SF1">
    <property type="entry name" value="PRE-MRNA-PROCESSING FACTOR 19"/>
    <property type="match status" value="1"/>
</dbReference>
<dbReference type="InterPro" id="IPR036322">
    <property type="entry name" value="WD40_repeat_dom_sf"/>
</dbReference>
<evidence type="ECO:0000256" key="14">
    <source>
        <dbReference type="PROSITE-ProRule" id="PRU00221"/>
    </source>
</evidence>
<dbReference type="GO" id="GO:0005737">
    <property type="term" value="C:cytoplasm"/>
    <property type="evidence" value="ECO:0007669"/>
    <property type="project" value="TreeGrafter"/>
</dbReference>
<accession>A0A0L0DRJ5</accession>
<dbReference type="GO" id="GO:0006281">
    <property type="term" value="P:DNA repair"/>
    <property type="evidence" value="ECO:0007669"/>
    <property type="project" value="UniProtKB-KW"/>
</dbReference>
<dbReference type="InterPro" id="IPR013083">
    <property type="entry name" value="Znf_RING/FYVE/PHD"/>
</dbReference>
<proteinExistence type="inferred from homology"/>
<evidence type="ECO:0000313" key="18">
    <source>
        <dbReference type="EMBL" id="KNC54949.1"/>
    </source>
</evidence>
<dbReference type="GO" id="GO:0000974">
    <property type="term" value="C:Prp19 complex"/>
    <property type="evidence" value="ECO:0007669"/>
    <property type="project" value="UniProtKB-UniRule"/>
</dbReference>
<dbReference type="SUPFAM" id="SSF57850">
    <property type="entry name" value="RING/U-box"/>
    <property type="match status" value="1"/>
</dbReference>
<dbReference type="UniPathway" id="UPA00143"/>
<keyword evidence="7 15" id="KW-0747">Spliceosome</keyword>
<evidence type="ECO:0000256" key="9">
    <source>
        <dbReference type="ARBA" id="ARBA00022763"/>
    </source>
</evidence>
<evidence type="ECO:0000256" key="4">
    <source>
        <dbReference type="ARBA" id="ARBA00022574"/>
    </source>
</evidence>
<feature type="repeat" description="WD" evidence="14">
    <location>
        <begin position="339"/>
        <end position="380"/>
    </location>
</feature>
<dbReference type="GO" id="GO:0071006">
    <property type="term" value="C:U2-type catalytic step 1 spliceosome"/>
    <property type="evidence" value="ECO:0007669"/>
    <property type="project" value="TreeGrafter"/>
</dbReference>
<dbReference type="PROSITE" id="PS50082">
    <property type="entry name" value="WD_REPEATS_2"/>
    <property type="match status" value="3"/>
</dbReference>
<evidence type="ECO:0000256" key="7">
    <source>
        <dbReference type="ARBA" id="ARBA00022728"/>
    </source>
</evidence>
<name>A0A0L0DRJ5_THETB</name>
<dbReference type="InterPro" id="IPR013915">
    <property type="entry name" value="Prp19_cc"/>
</dbReference>
<keyword evidence="19" id="KW-1185">Reference proteome</keyword>
<dbReference type="Gene3D" id="3.30.40.10">
    <property type="entry name" value="Zinc/RING finger domain, C3HC4 (zinc finger)"/>
    <property type="match status" value="1"/>
</dbReference>
<dbReference type="EC" id="2.3.2.27" evidence="15"/>
<dbReference type="Pfam" id="PF04564">
    <property type="entry name" value="U-box"/>
    <property type="match status" value="1"/>
</dbReference>
<comment type="catalytic activity">
    <reaction evidence="15">
        <text>S-ubiquitinyl-[E2 ubiquitin-conjugating enzyme]-L-cysteine + [acceptor protein]-L-lysine = [E2 ubiquitin-conjugating enzyme]-L-cysteine + N(6)-ubiquitinyl-[acceptor protein]-L-lysine.</text>
        <dbReference type="EC" id="2.3.2.27"/>
    </reaction>
</comment>
<evidence type="ECO:0000256" key="2">
    <source>
        <dbReference type="ARBA" id="ARBA00004906"/>
    </source>
</evidence>
<keyword evidence="8" id="KW-0677">Repeat</keyword>
<dbReference type="Gene3D" id="2.130.10.10">
    <property type="entry name" value="YVTN repeat-like/Quinoprotein amine dehydrogenase"/>
    <property type="match status" value="1"/>
</dbReference>
<gene>
    <name evidence="18" type="ORF">AMSG_10191</name>
</gene>
<dbReference type="eggNOG" id="KOG0289">
    <property type="taxonomic scope" value="Eukaryota"/>
</dbReference>
<sequence length="560" mass="56654">MFCSLSNTVAKEPVVDPATGYVYEKRLIGQHLESDGRCPHTGNPLGMDQLIEVVAPKTAFAAPRPPSANSIPGMLAAFQAEWDAVMLESFQVKQALLATRQELAHALYKNDAAARVIARLVRERDEARAALTALNKSIPASLPTPATSGGAAGNGTDSGVAAMDVAGEAAPAPSAAAAAPAAGDGPADVFSPAEFKALSKAGKAVRKLRKKAVPPPDMATTSMVAEFAAADEVPLTHVFPADKGGISVAVPVAAGVAAGEHVASHGQTLVVGSGHGVVKIASAVDGSVVATLRGHKGRVTAAAAVADGASVVYTASSDGSARMWTRDESGSYHKTHLHNKVHNGAVTGVDVHHTGKLYVTSSDDGTLALYSASDGAVVTQKGAEARGGNTAPLHAVAFHPDGLILGAASEAGCVEIWSLQTMARIAELAAPAGAGSCTHVAFSEIGYVVAGGFADGTVCAFDLRNQQVFRVLRHSAPVSALGFDATGTYLAVGVGEQVAIYGSMDPAADDGDDAPEQSPAAIVTLNSPEGAATAVVFAPKAAALYVASDSGTVHVFTPQS</sequence>
<evidence type="ECO:0000256" key="15">
    <source>
        <dbReference type="RuleBase" id="RU367101"/>
    </source>
</evidence>
<dbReference type="SMART" id="SM00320">
    <property type="entry name" value="WD40"/>
    <property type="match status" value="6"/>
</dbReference>
<dbReference type="OMA" id="PIEDAWE"/>
<evidence type="ECO:0000256" key="13">
    <source>
        <dbReference type="ARBA" id="ARBA00023242"/>
    </source>
</evidence>
<evidence type="ECO:0000256" key="1">
    <source>
        <dbReference type="ARBA" id="ARBA00004123"/>
    </source>
</evidence>
<keyword evidence="5 15" id="KW-0507">mRNA processing</keyword>
<dbReference type="Proteomes" id="UP000054408">
    <property type="component" value="Unassembled WGS sequence"/>
</dbReference>
<comment type="function">
    <text evidence="15">Ubiquitin-protein ligase which is mainly involved pre-mRNA splicing and DNA repair. Required for pre-mRNA splicing as component of the spliceosome.</text>
</comment>
<evidence type="ECO:0000256" key="11">
    <source>
        <dbReference type="ARBA" id="ARBA00023187"/>
    </source>
</evidence>
<dbReference type="OrthoDB" id="687049at2759"/>
<keyword evidence="6 15" id="KW-0808">Transferase</keyword>
<dbReference type="GO" id="GO:0070534">
    <property type="term" value="P:protein K63-linked ubiquitination"/>
    <property type="evidence" value="ECO:0007669"/>
    <property type="project" value="UniProtKB-UniRule"/>
</dbReference>
<keyword evidence="12 15" id="KW-0234">DNA repair</keyword>
<feature type="coiled-coil region" evidence="16">
    <location>
        <begin position="110"/>
        <end position="137"/>
    </location>
</feature>
<dbReference type="GO" id="GO:0061630">
    <property type="term" value="F:ubiquitin protein ligase activity"/>
    <property type="evidence" value="ECO:0007669"/>
    <property type="project" value="UniProtKB-UniRule"/>
</dbReference>